<dbReference type="InterPro" id="IPR007210">
    <property type="entry name" value="ABC_Gly_betaine_transp_sub-bd"/>
</dbReference>
<dbReference type="Pfam" id="PF04069">
    <property type="entry name" value="OpuAC"/>
    <property type="match status" value="1"/>
</dbReference>
<evidence type="ECO:0000256" key="3">
    <source>
        <dbReference type="ARBA" id="ARBA00022475"/>
    </source>
</evidence>
<evidence type="ECO:0000313" key="7">
    <source>
        <dbReference type="EMBL" id="GAA4818770.1"/>
    </source>
</evidence>
<keyword evidence="5" id="KW-0812">Transmembrane</keyword>
<evidence type="ECO:0000256" key="1">
    <source>
        <dbReference type="ARBA" id="ARBA00004236"/>
    </source>
</evidence>
<dbReference type="EMBL" id="BAABKQ010000001">
    <property type="protein sequence ID" value="GAA4818770.1"/>
    <property type="molecule type" value="Genomic_DNA"/>
</dbReference>
<keyword evidence="2" id="KW-0813">Transport</keyword>
<dbReference type="PANTHER" id="PTHR47737:SF1">
    <property type="entry name" value="GLYCINE BETAINE_PROLINE BETAINE TRANSPORT SYSTEM PERMEASE PROTEIN PROW"/>
    <property type="match status" value="1"/>
</dbReference>
<reference evidence="8" key="1">
    <citation type="journal article" date="2019" name="Int. J. Syst. Evol. Microbiol.">
        <title>The Global Catalogue of Microorganisms (GCM) 10K type strain sequencing project: providing services to taxonomists for standard genome sequencing and annotation.</title>
        <authorList>
            <consortium name="The Broad Institute Genomics Platform"/>
            <consortium name="The Broad Institute Genome Sequencing Center for Infectious Disease"/>
            <person name="Wu L."/>
            <person name="Ma J."/>
        </authorList>
    </citation>
    <scope>NUCLEOTIDE SEQUENCE [LARGE SCALE GENOMIC DNA]</scope>
    <source>
        <strain evidence="8">JCM 18542</strain>
    </source>
</reference>
<proteinExistence type="predicted"/>
<dbReference type="Gene3D" id="3.10.105.10">
    <property type="entry name" value="Dipeptide-binding Protein, Domain 3"/>
    <property type="match status" value="2"/>
</dbReference>
<dbReference type="Proteomes" id="UP001500839">
    <property type="component" value="Unassembled WGS sequence"/>
</dbReference>
<dbReference type="Gene3D" id="3.40.190.100">
    <property type="entry name" value="Glycine betaine-binding periplasmic protein, domain 2"/>
    <property type="match status" value="1"/>
</dbReference>
<dbReference type="SUPFAM" id="SSF53850">
    <property type="entry name" value="Periplasmic binding protein-like II"/>
    <property type="match status" value="1"/>
</dbReference>
<keyword evidence="4 5" id="KW-0472">Membrane</keyword>
<evidence type="ECO:0000256" key="2">
    <source>
        <dbReference type="ARBA" id="ARBA00022448"/>
    </source>
</evidence>
<organism evidence="7 8">
    <name type="scientific">Tomitella cavernea</name>
    <dbReference type="NCBI Taxonomy" id="1387982"/>
    <lineage>
        <taxon>Bacteria</taxon>
        <taxon>Bacillati</taxon>
        <taxon>Actinomycetota</taxon>
        <taxon>Actinomycetes</taxon>
        <taxon>Mycobacteriales</taxon>
        <taxon>Tomitella</taxon>
    </lineage>
</organism>
<comment type="subcellular location">
    <subcellularLocation>
        <location evidence="1">Cell membrane</location>
    </subcellularLocation>
</comment>
<keyword evidence="8" id="KW-1185">Reference proteome</keyword>
<dbReference type="CDD" id="cd13639">
    <property type="entry name" value="PBP2_OpuAC_like"/>
    <property type="match status" value="1"/>
</dbReference>
<evidence type="ECO:0000256" key="4">
    <source>
        <dbReference type="ARBA" id="ARBA00023136"/>
    </source>
</evidence>
<evidence type="ECO:0000313" key="8">
    <source>
        <dbReference type="Proteomes" id="UP001500839"/>
    </source>
</evidence>
<comment type="caution">
    <text evidence="7">The sequence shown here is derived from an EMBL/GenBank/DDBJ whole genome shotgun (WGS) entry which is preliminary data.</text>
</comment>
<gene>
    <name evidence="7" type="ORF">GCM10023353_27590</name>
</gene>
<evidence type="ECO:0000256" key="5">
    <source>
        <dbReference type="SAM" id="Phobius"/>
    </source>
</evidence>
<name>A0ABP9CWW2_9ACTN</name>
<sequence>MESGENPEPVDTPARRKRRRRGLLTGAVAIFGAIAMVAAGCGSSDQAPGGSGGGGDDTITIGYIAWDEDIALTNLFEQQLEAAGYNVKTTQLSAGAIFSGMANGDVDMFLDTWLPTTHKEYWDKYGDQLEDLGVWYDKASLELTVPSYVTDVNSIADLKDHADEFGGVITGIEPSAGIMNRAENFAVPEYGLEDVMKVQQSSTPAMLAELEKAISNKKPIVVTLWHPHWAYSRYDLKDLQDPKKAMGEAEKLHITARGGFSEAHPKIAEMASNFTMDDEHLQSLEDAINSAGKGKTADAVTQWTKDNQAFVDDKFGSLKQD</sequence>
<keyword evidence="3" id="KW-1003">Cell membrane</keyword>
<feature type="transmembrane region" description="Helical" evidence="5">
    <location>
        <begin position="22"/>
        <end position="40"/>
    </location>
</feature>
<protein>
    <recommendedName>
        <fullName evidence="6">ABC-type glycine betaine transport system substrate-binding domain-containing protein</fullName>
    </recommendedName>
</protein>
<keyword evidence="5" id="KW-1133">Transmembrane helix</keyword>
<feature type="domain" description="ABC-type glycine betaine transport system substrate-binding" evidence="6">
    <location>
        <begin position="57"/>
        <end position="305"/>
    </location>
</feature>
<dbReference type="RefSeq" id="WP_207280359.1">
    <property type="nucleotide sequence ID" value="NZ_BAABKQ010000001.1"/>
</dbReference>
<evidence type="ECO:0000259" key="6">
    <source>
        <dbReference type="Pfam" id="PF04069"/>
    </source>
</evidence>
<accession>A0ABP9CWW2</accession>
<dbReference type="PANTHER" id="PTHR47737">
    <property type="entry name" value="GLYCINE BETAINE/PROLINE BETAINE TRANSPORT SYSTEM PERMEASE PROTEIN PROW"/>
    <property type="match status" value="1"/>
</dbReference>